<evidence type="ECO:0000313" key="3">
    <source>
        <dbReference type="RefSeq" id="XP_008223209.1"/>
    </source>
</evidence>
<reference evidence="3" key="2">
    <citation type="submission" date="2025-08" db="UniProtKB">
        <authorList>
            <consortium name="RefSeq"/>
        </authorList>
    </citation>
    <scope>IDENTIFICATION</scope>
</reference>
<protein>
    <submittedName>
        <fullName evidence="3">Phylloplanin-like</fullName>
    </submittedName>
</protein>
<accession>A0ABM0NDJ6</accession>
<dbReference type="GeneID" id="103323028"/>
<keyword evidence="2" id="KW-1185">Reference proteome</keyword>
<reference evidence="2" key="1">
    <citation type="journal article" date="2012" name="Nat. Commun.">
        <title>The genome of Prunus mume.</title>
        <authorList>
            <person name="Zhang Q."/>
            <person name="Chen W."/>
            <person name="Sun L."/>
            <person name="Zhao F."/>
            <person name="Huang B."/>
            <person name="Yang W."/>
            <person name="Tao Y."/>
            <person name="Wang J."/>
            <person name="Yuan Z."/>
            <person name="Fan G."/>
            <person name="Xing Z."/>
            <person name="Han C."/>
            <person name="Pan H."/>
            <person name="Zhong X."/>
            <person name="Shi W."/>
            <person name="Liang X."/>
            <person name="Du D."/>
            <person name="Sun F."/>
            <person name="Xu Z."/>
            <person name="Hao R."/>
            <person name="Lv T."/>
            <person name="Lv Y."/>
            <person name="Zheng Z."/>
            <person name="Sun M."/>
            <person name="Luo L."/>
            <person name="Cai M."/>
            <person name="Gao Y."/>
            <person name="Wang J."/>
            <person name="Yin Y."/>
            <person name="Xu X."/>
            <person name="Cheng T."/>
            <person name="Wang J."/>
        </authorList>
    </citation>
    <scope>NUCLEOTIDE SEQUENCE [LARGE SCALE GENOMIC DNA]</scope>
</reference>
<dbReference type="PANTHER" id="PTHR34458:SF5">
    <property type="entry name" value="POLLEN OLE E 1 ALLERGEN AND EXTENSIN FAMILY PROTEIN"/>
    <property type="match status" value="1"/>
</dbReference>
<proteinExistence type="predicted"/>
<dbReference type="PANTHER" id="PTHR34458">
    <property type="entry name" value="POLLEN OLE E 1 ALLERGEN AND EXTENSIN FAMILY PROTEIN-RELATED"/>
    <property type="match status" value="1"/>
</dbReference>
<dbReference type="InterPro" id="IPR040404">
    <property type="entry name" value="Phylloplanin-like"/>
</dbReference>
<keyword evidence="1" id="KW-0732">Signal</keyword>
<name>A0ABM0NDJ6_PRUMU</name>
<dbReference type="Proteomes" id="UP000694861">
    <property type="component" value="Linkage group LG2"/>
</dbReference>
<evidence type="ECO:0000313" key="2">
    <source>
        <dbReference type="Proteomes" id="UP000694861"/>
    </source>
</evidence>
<gene>
    <name evidence="3" type="primary">LOC103323028</name>
</gene>
<dbReference type="RefSeq" id="XP_008223209.1">
    <property type="nucleotide sequence ID" value="XM_008224987.1"/>
</dbReference>
<evidence type="ECO:0000256" key="1">
    <source>
        <dbReference type="SAM" id="SignalP"/>
    </source>
</evidence>
<organism evidence="2 3">
    <name type="scientific">Prunus mume</name>
    <name type="common">Japanese apricot</name>
    <name type="synonym">Armeniaca mume</name>
    <dbReference type="NCBI Taxonomy" id="102107"/>
    <lineage>
        <taxon>Eukaryota</taxon>
        <taxon>Viridiplantae</taxon>
        <taxon>Streptophyta</taxon>
        <taxon>Embryophyta</taxon>
        <taxon>Tracheophyta</taxon>
        <taxon>Spermatophyta</taxon>
        <taxon>Magnoliopsida</taxon>
        <taxon>eudicotyledons</taxon>
        <taxon>Gunneridae</taxon>
        <taxon>Pentapetalae</taxon>
        <taxon>rosids</taxon>
        <taxon>fabids</taxon>
        <taxon>Rosales</taxon>
        <taxon>Rosaceae</taxon>
        <taxon>Amygdaloideae</taxon>
        <taxon>Amygdaleae</taxon>
        <taxon>Prunus</taxon>
    </lineage>
</organism>
<feature type="chain" id="PRO_5046530148" evidence="1">
    <location>
        <begin position="30"/>
        <end position="161"/>
    </location>
</feature>
<sequence length="161" mass="16305">MSNLAPMAFKIVLFVPLLVAAMALPLADAQLGNLLPPLLGLFRIQGTVFCTANGTVSVGGIAATPVFPNATIQLQCGAGNGVSTVTANASGVFSILLDPLHFLLSSLLTGCRLVVTTPLATCNASLPPSGVLISALQFFGTTLVGALSVINVTPVGFTLQV</sequence>
<feature type="signal peptide" evidence="1">
    <location>
        <begin position="1"/>
        <end position="29"/>
    </location>
</feature>